<evidence type="ECO:0000256" key="5">
    <source>
        <dbReference type="SAM" id="Phobius"/>
    </source>
</evidence>
<keyword evidence="5" id="KW-0812">Transmembrane</keyword>
<protein>
    <submittedName>
        <fullName evidence="8">Leucine-rich repeat neuronal protein 2</fullName>
    </submittedName>
</protein>
<evidence type="ECO:0000256" key="6">
    <source>
        <dbReference type="SAM" id="SignalP"/>
    </source>
</evidence>
<accession>A0AAJ7L5S7</accession>
<dbReference type="Pfam" id="PF13855">
    <property type="entry name" value="LRR_8"/>
    <property type="match status" value="2"/>
</dbReference>
<keyword evidence="3" id="KW-0677">Repeat</keyword>
<evidence type="ECO:0000256" key="4">
    <source>
        <dbReference type="ARBA" id="ARBA00023180"/>
    </source>
</evidence>
<feature type="transmembrane region" description="Helical" evidence="5">
    <location>
        <begin position="434"/>
        <end position="457"/>
    </location>
</feature>
<keyword evidence="2 6" id="KW-0732">Signal</keyword>
<keyword evidence="5" id="KW-0472">Membrane</keyword>
<dbReference type="PROSITE" id="PS51450">
    <property type="entry name" value="LRR"/>
    <property type="match status" value="1"/>
</dbReference>
<dbReference type="SMART" id="SM00369">
    <property type="entry name" value="LRR_TYP"/>
    <property type="match status" value="6"/>
</dbReference>
<dbReference type="InterPro" id="IPR003591">
    <property type="entry name" value="Leu-rich_rpt_typical-subtyp"/>
</dbReference>
<evidence type="ECO:0000256" key="1">
    <source>
        <dbReference type="ARBA" id="ARBA00022614"/>
    </source>
</evidence>
<dbReference type="PANTHER" id="PTHR45842">
    <property type="entry name" value="SYNAPTIC ADHESION-LIKE MOLECULE SALM"/>
    <property type="match status" value="1"/>
</dbReference>
<dbReference type="Gene3D" id="3.80.10.10">
    <property type="entry name" value="Ribonuclease Inhibitor"/>
    <property type="match status" value="3"/>
</dbReference>
<dbReference type="AlphaFoldDB" id="A0AAJ7L5S7"/>
<organism evidence="7 8">
    <name type="scientific">Galendromus occidentalis</name>
    <name type="common">western predatory mite</name>
    <dbReference type="NCBI Taxonomy" id="34638"/>
    <lineage>
        <taxon>Eukaryota</taxon>
        <taxon>Metazoa</taxon>
        <taxon>Ecdysozoa</taxon>
        <taxon>Arthropoda</taxon>
        <taxon>Chelicerata</taxon>
        <taxon>Arachnida</taxon>
        <taxon>Acari</taxon>
        <taxon>Parasitiformes</taxon>
        <taxon>Mesostigmata</taxon>
        <taxon>Gamasina</taxon>
        <taxon>Phytoseioidea</taxon>
        <taxon>Phytoseiidae</taxon>
        <taxon>Typhlodrominae</taxon>
        <taxon>Galendromus</taxon>
    </lineage>
</organism>
<keyword evidence="7" id="KW-1185">Reference proteome</keyword>
<dbReference type="Proteomes" id="UP000694867">
    <property type="component" value="Unplaced"/>
</dbReference>
<sequence length="491" mass="55676">MMLCPLVISVCLGLSTPVYSTVDFAPLETKASTTKETTELTSSTICSRCTCIQREIVCRGRPKLMDLANLQIPANYNKLVLSSNQLTRLHPDSFKSGIDLTEIDLTYNEIGFIAGNSFQPFKNLTTLCLAHNNLVTLEDDSFAGLEKLQKLDISHNRFKILNPAYFEKLVNLQFLILDSNALVHLHGSIFKNNIKLTHLFMNKISASQLEDDIFQYTRNLRVLHLEDNFLEDVPRKALAKLPLLEVLYLSGNPIHVISAMAFPKLPNLQTLVLDGMYNLGLIDIYGFTDLPLLRNLKIQHCTNLVYIDPQAFNLDIQKEHSRYPQLKHFVLHDTSVTTLSEKLLNWDDLEDLDISGNHFHCNCNLSWIIDVVRKNDVNNNIKCHSPEALADRVIGRIQPKEMICDNYHPMKDDGESAPYHERAPVIPESRRFSLLHLSVIVMLSVTIALSVLLVLSIRRRGFIYRKLGGKPAPMTYAGGENVLYMRTTIDC</sequence>
<dbReference type="InterPro" id="IPR032675">
    <property type="entry name" value="LRR_dom_sf"/>
</dbReference>
<dbReference type="GO" id="GO:0016020">
    <property type="term" value="C:membrane"/>
    <property type="evidence" value="ECO:0007669"/>
    <property type="project" value="UniProtKB-SubCell"/>
</dbReference>
<proteinExistence type="predicted"/>
<feature type="chain" id="PRO_5042586732" evidence="6">
    <location>
        <begin position="21"/>
        <end position="491"/>
    </location>
</feature>
<evidence type="ECO:0000313" key="7">
    <source>
        <dbReference type="Proteomes" id="UP000694867"/>
    </source>
</evidence>
<dbReference type="PANTHER" id="PTHR45842:SF12">
    <property type="entry name" value="KEKKON 5, ISOFORM A"/>
    <property type="match status" value="1"/>
</dbReference>
<evidence type="ECO:0000313" key="8">
    <source>
        <dbReference type="RefSeq" id="XP_018496685.1"/>
    </source>
</evidence>
<dbReference type="InterPro" id="IPR001611">
    <property type="entry name" value="Leu-rich_rpt"/>
</dbReference>
<dbReference type="KEGG" id="goe:100902953"/>
<gene>
    <name evidence="8" type="primary">LOC100902953</name>
</gene>
<dbReference type="GeneID" id="100902953"/>
<feature type="signal peptide" evidence="6">
    <location>
        <begin position="1"/>
        <end position="20"/>
    </location>
</feature>
<reference evidence="8" key="1">
    <citation type="submission" date="2025-08" db="UniProtKB">
        <authorList>
            <consortium name="RefSeq"/>
        </authorList>
    </citation>
    <scope>IDENTIFICATION</scope>
</reference>
<dbReference type="InterPro" id="IPR050467">
    <property type="entry name" value="LRFN"/>
</dbReference>
<dbReference type="SUPFAM" id="SSF52058">
    <property type="entry name" value="L domain-like"/>
    <property type="match status" value="1"/>
</dbReference>
<keyword evidence="1" id="KW-0433">Leucine-rich repeat</keyword>
<keyword evidence="4" id="KW-0325">Glycoprotein</keyword>
<evidence type="ECO:0000256" key="2">
    <source>
        <dbReference type="ARBA" id="ARBA00022729"/>
    </source>
</evidence>
<keyword evidence="5" id="KW-1133">Transmembrane helix</keyword>
<evidence type="ECO:0000256" key="3">
    <source>
        <dbReference type="ARBA" id="ARBA00022737"/>
    </source>
</evidence>
<dbReference type="RefSeq" id="XP_018496685.1">
    <property type="nucleotide sequence ID" value="XM_018641169.1"/>
</dbReference>
<name>A0AAJ7L5S7_9ACAR</name>